<reference evidence="3" key="1">
    <citation type="journal article" date="2019" name="Int. J. Syst. Evol. Microbiol.">
        <title>The Global Catalogue of Microorganisms (GCM) 10K type strain sequencing project: providing services to taxonomists for standard genome sequencing and annotation.</title>
        <authorList>
            <consortium name="The Broad Institute Genomics Platform"/>
            <consortium name="The Broad Institute Genome Sequencing Center for Infectious Disease"/>
            <person name="Wu L."/>
            <person name="Ma J."/>
        </authorList>
    </citation>
    <scope>NUCLEOTIDE SEQUENCE [LARGE SCALE GENOMIC DNA]</scope>
    <source>
        <strain evidence="3">KCTC 12848</strain>
    </source>
</reference>
<feature type="domain" description="Condensation" evidence="1">
    <location>
        <begin position="12"/>
        <end position="424"/>
    </location>
</feature>
<dbReference type="Gene3D" id="3.30.559.10">
    <property type="entry name" value="Chloramphenicol acetyltransferase-like domain"/>
    <property type="match status" value="1"/>
</dbReference>
<dbReference type="RefSeq" id="WP_344037331.1">
    <property type="nucleotide sequence ID" value="NZ_BAAAKE010000007.1"/>
</dbReference>
<dbReference type="Gene3D" id="3.30.300.30">
    <property type="match status" value="1"/>
</dbReference>
<dbReference type="SUPFAM" id="SSF56801">
    <property type="entry name" value="Acetyl-CoA synthetase-like"/>
    <property type="match status" value="1"/>
</dbReference>
<proteinExistence type="predicted"/>
<evidence type="ECO:0000313" key="2">
    <source>
        <dbReference type="EMBL" id="MFC5060361.1"/>
    </source>
</evidence>
<sequence length="598" mass="63416">MTAVGERVLARPVSAAQSALWAEQEYDPGISSSGYFAVAITGPLGPGRLRRAALAVLHRHEPLRSVLRIVDGELRQVVRDAADALSYDEVGAPCAAGAEREAAAAFMAAGENRRRWDLAAEGPVRFHELAHAPDRRTVVFSVHHAGFDGRSKFVVAADFARALTDPDGLGRPLDAAHPADADDEVCAEAAGFWSRALPGVTSPLLVQGGREPGRTGVRSTATTPLAERDVAALRELAARSSVSTFTALLAALARQLAWYGNDAAVLAVAADVSDETTRGTAGVQVNVVPLVLPCAADRAPEVALAEADEALARMRRFRRVPFRRLLAEVPDKAARRLMTQFGLSFPRPPRGLRLDVPGLELSWDFFTANTSATFDKTLQVRADWPRGLVRLDYRPQTMDAAGAEAFAAHFHEAVRSLARSSGAPVARGVPSAPAEEGPAAVPYVVEEALDPLDPPVLRPVSGRALAVLGPDGGPAHVGVPGALFASDPADGSWVDTGEEARVRPDGAVEHLGSRSARWLRHNGFIDTPLVARVLRAHPGVRGARVELRTAGNRGPAAVAVVEPADPARPPGVAELRTHLREHLDGFDLPGRIVVTTTP</sequence>
<dbReference type="InterPro" id="IPR023213">
    <property type="entry name" value="CAT-like_dom_sf"/>
</dbReference>
<gene>
    <name evidence="2" type="ORF">ACFPFM_42185</name>
</gene>
<dbReference type="SUPFAM" id="SSF52777">
    <property type="entry name" value="CoA-dependent acyltransferases"/>
    <property type="match status" value="2"/>
</dbReference>
<comment type="caution">
    <text evidence="2">The sequence shown here is derived from an EMBL/GenBank/DDBJ whole genome shotgun (WGS) entry which is preliminary data.</text>
</comment>
<dbReference type="EMBL" id="JBHSJB010000053">
    <property type="protein sequence ID" value="MFC5060361.1"/>
    <property type="molecule type" value="Genomic_DNA"/>
</dbReference>
<dbReference type="Pfam" id="PF00668">
    <property type="entry name" value="Condensation"/>
    <property type="match status" value="1"/>
</dbReference>
<dbReference type="Proteomes" id="UP001595833">
    <property type="component" value="Unassembled WGS sequence"/>
</dbReference>
<accession>A0ABV9YCN8</accession>
<evidence type="ECO:0000313" key="3">
    <source>
        <dbReference type="Proteomes" id="UP001595833"/>
    </source>
</evidence>
<dbReference type="InterPro" id="IPR001242">
    <property type="entry name" value="Condensation_dom"/>
</dbReference>
<name>A0ABV9YCN8_9PSEU</name>
<organism evidence="2 3">
    <name type="scientific">Saccharothrix xinjiangensis</name>
    <dbReference type="NCBI Taxonomy" id="204798"/>
    <lineage>
        <taxon>Bacteria</taxon>
        <taxon>Bacillati</taxon>
        <taxon>Actinomycetota</taxon>
        <taxon>Actinomycetes</taxon>
        <taxon>Pseudonocardiales</taxon>
        <taxon>Pseudonocardiaceae</taxon>
        <taxon>Saccharothrix</taxon>
    </lineage>
</organism>
<dbReference type="PANTHER" id="PTHR45527">
    <property type="entry name" value="NONRIBOSOMAL PEPTIDE SYNTHETASE"/>
    <property type="match status" value="1"/>
</dbReference>
<evidence type="ECO:0000259" key="1">
    <source>
        <dbReference type="Pfam" id="PF00668"/>
    </source>
</evidence>
<dbReference type="Gene3D" id="3.30.559.30">
    <property type="entry name" value="Nonribosomal peptide synthetase, condensation domain"/>
    <property type="match status" value="1"/>
</dbReference>
<dbReference type="InterPro" id="IPR045851">
    <property type="entry name" value="AMP-bd_C_sf"/>
</dbReference>
<keyword evidence="3" id="KW-1185">Reference proteome</keyword>
<protein>
    <submittedName>
        <fullName evidence="2">Condensation domain-containing protein</fullName>
    </submittedName>
</protein>
<dbReference type="PANTHER" id="PTHR45527:SF1">
    <property type="entry name" value="FATTY ACID SYNTHASE"/>
    <property type="match status" value="1"/>
</dbReference>